<dbReference type="PROSITE" id="PS51007">
    <property type="entry name" value="CYTC"/>
    <property type="match status" value="1"/>
</dbReference>
<dbReference type="InterPro" id="IPR013427">
    <property type="entry name" value="Haem-bd_dom_put"/>
</dbReference>
<accession>A0A5M6DM18</accession>
<dbReference type="InterPro" id="IPR011989">
    <property type="entry name" value="ARM-like"/>
</dbReference>
<dbReference type="InterPro" id="IPR011041">
    <property type="entry name" value="Quinoprot_gluc/sorb_DH_b-prop"/>
</dbReference>
<evidence type="ECO:0000313" key="6">
    <source>
        <dbReference type="EMBL" id="KAA5547170.1"/>
    </source>
</evidence>
<dbReference type="SUPFAM" id="SSF48371">
    <property type="entry name" value="ARM repeat"/>
    <property type="match status" value="2"/>
</dbReference>
<protein>
    <submittedName>
        <fullName evidence="6">C-type cytochrome</fullName>
    </submittedName>
</protein>
<dbReference type="Gene3D" id="1.25.10.10">
    <property type="entry name" value="Leucine-rich Repeat Variant"/>
    <property type="match status" value="1"/>
</dbReference>
<dbReference type="InterPro" id="IPR011042">
    <property type="entry name" value="6-blade_b-propeller_TolB-like"/>
</dbReference>
<dbReference type="GO" id="GO:0020037">
    <property type="term" value="F:heme binding"/>
    <property type="evidence" value="ECO:0007669"/>
    <property type="project" value="InterPro"/>
</dbReference>
<dbReference type="Pfam" id="PF23500">
    <property type="entry name" value="DUF7133"/>
    <property type="match status" value="1"/>
</dbReference>
<dbReference type="GO" id="GO:0009055">
    <property type="term" value="F:electron transfer activity"/>
    <property type="evidence" value="ECO:0007669"/>
    <property type="project" value="InterPro"/>
</dbReference>
<dbReference type="NCBIfam" id="TIGR02604">
    <property type="entry name" value="Piru_Ver_Nterm"/>
    <property type="match status" value="1"/>
</dbReference>
<dbReference type="PANTHER" id="PTHR33546:SF1">
    <property type="entry name" value="LARGE, MULTIFUNCTIONAL SECRETED PROTEIN"/>
    <property type="match status" value="1"/>
</dbReference>
<comment type="caution">
    <text evidence="6">The sequence shown here is derived from an EMBL/GenBank/DDBJ whole genome shotgun (WGS) entry which is preliminary data.</text>
</comment>
<keyword evidence="7" id="KW-1185">Reference proteome</keyword>
<proteinExistence type="predicted"/>
<evidence type="ECO:0000259" key="5">
    <source>
        <dbReference type="PROSITE" id="PS51007"/>
    </source>
</evidence>
<keyword evidence="3 4" id="KW-0408">Iron</keyword>
<dbReference type="EMBL" id="VWOX01000001">
    <property type="protein sequence ID" value="KAA5547170.1"/>
    <property type="molecule type" value="Genomic_DNA"/>
</dbReference>
<dbReference type="Gene3D" id="1.10.760.10">
    <property type="entry name" value="Cytochrome c-like domain"/>
    <property type="match status" value="1"/>
</dbReference>
<evidence type="ECO:0000256" key="4">
    <source>
        <dbReference type="PROSITE-ProRule" id="PRU00433"/>
    </source>
</evidence>
<keyword evidence="1 4" id="KW-0349">Heme</keyword>
<reference evidence="6 7" key="1">
    <citation type="submission" date="2019-08" db="EMBL/GenBank/DDBJ databases">
        <authorList>
            <person name="Dhanesh K."/>
            <person name="Kumar G."/>
            <person name="Sasikala C."/>
            <person name="Venkata Ramana C."/>
        </authorList>
    </citation>
    <scope>NUCLEOTIDE SEQUENCE [LARGE SCALE GENOMIC DNA]</scope>
    <source>
        <strain evidence="6 7">JC645</strain>
    </source>
</reference>
<keyword evidence="2 4" id="KW-0479">Metal-binding</keyword>
<dbReference type="GO" id="GO:0046872">
    <property type="term" value="F:metal ion binding"/>
    <property type="evidence" value="ECO:0007669"/>
    <property type="project" value="UniProtKB-KW"/>
</dbReference>
<gene>
    <name evidence="6" type="ORF">FYK55_01815</name>
</gene>
<dbReference type="PANTHER" id="PTHR33546">
    <property type="entry name" value="LARGE, MULTIFUNCTIONAL SECRETED PROTEIN-RELATED"/>
    <property type="match status" value="1"/>
</dbReference>
<dbReference type="InterPro" id="IPR013428">
    <property type="entry name" value="Membrane-bound_put_N"/>
</dbReference>
<organism evidence="6 7">
    <name type="scientific">Roseiconus nitratireducens</name>
    <dbReference type="NCBI Taxonomy" id="2605748"/>
    <lineage>
        <taxon>Bacteria</taxon>
        <taxon>Pseudomonadati</taxon>
        <taxon>Planctomycetota</taxon>
        <taxon>Planctomycetia</taxon>
        <taxon>Pirellulales</taxon>
        <taxon>Pirellulaceae</taxon>
        <taxon>Roseiconus</taxon>
    </lineage>
</organism>
<dbReference type="Pfam" id="PF13646">
    <property type="entry name" value="HEAT_2"/>
    <property type="match status" value="1"/>
</dbReference>
<sequence>MQMRPLQRYLTGRATRVAQSALAWGILASPLLAADLGSTKPLTPEIAEASGEARDAMAAIRIPDGWQIDLWAAEPDLANVVAFDIDSRGRVYVCETFRQNRGVTDNRGHDRQWLLADLAAKTVQDRIDYHKRLLGEAAVTYAQHDDRIRRLTDTDGDGKADDSVVFASGFNRLEEGTGAGVLVRGNDVYYTCIPKLWKLIDQDQDGVADERVVLSDGYGVRVAFRGHDMHGLIRGYDGRLYFSIGDRGYHVRTSEGEVLADPASGAVFRCEMDGSGLEVFATGLRNPQELAFNDKGDWFTVDNNSDSGDQARIVHLLQDGDTGWRMYYQYLPDRGPFNRERIWEPQNADQPAAIVPPVANFTDGPSGLAYYPGTGFGDLLRDAFFICDFRGGPSNSGIRSFRVKPDGATYELASDSQPIWTCLATDVAFGPDGALYVSDWVDGWDGLGKGRLYRLTDPKHIDSDIVREVKSLLASDWTKQETQQLVDQLGHQDRRVRLESQWELARRQQVDALIAVASEASGASVPRRHAVWGLGQLARHGESDSKIQSALTNVLADEDPIVVAAAATVAGELGWESAVEPLKAQLDATDARLRYHVIDALGRLEAGDAADNIIKHLVANNRQDPALFHAAAMYLSRAADENQLTALQKHDSSTARLLAVVALRRQKSGAIAGFLQDSDPAVVLEAARAIHDEPIAFATEALAKRIDQPMESEQLVRRVLNANFRGGGAESAVALAKYATRTEAPEAMRIEALDMLSSWGSPDPLDRVLGDYRPLEPRDAVIAAKALEPQIDLLMTAPERVRLKAIDVASQLGIKKIAGALAKQVGQESRAADSRGKALVALARLEPSVAVDMARKIPADQGGPLGLAALTVLADHAAESSVQRFVGATKTGDLKSRQKAWDTLGKLKLPEAQTAIRDAVNAYVAGQLSPEVQLEVLRAAQGRLGDALQQKLQSHRQTIAQEDPLATWLDSLSGGDPQRGSELFFNKTELSCVRCHKVDRAGGEVGPELTTIGKQRDARYLLEAICLPDAKVAEGFETAVIIDIDGRVFSGIVKSETDDYVELMLNDGTQQRILQDEIEARRKGKSSMPADLIKHLTPAELRDLVAYLGSLKVNRRGEGEVE</sequence>
<evidence type="ECO:0000256" key="1">
    <source>
        <dbReference type="ARBA" id="ARBA00022617"/>
    </source>
</evidence>
<evidence type="ECO:0000313" key="7">
    <source>
        <dbReference type="Proteomes" id="UP000324479"/>
    </source>
</evidence>
<dbReference type="Proteomes" id="UP000324479">
    <property type="component" value="Unassembled WGS sequence"/>
</dbReference>
<dbReference type="AlphaFoldDB" id="A0A5M6DM18"/>
<dbReference type="InterPro" id="IPR009056">
    <property type="entry name" value="Cyt_c-like_dom"/>
</dbReference>
<dbReference type="NCBIfam" id="TIGR02603">
    <property type="entry name" value="CxxCH_TIGR02603"/>
    <property type="match status" value="1"/>
</dbReference>
<evidence type="ECO:0000256" key="3">
    <source>
        <dbReference type="ARBA" id="ARBA00023004"/>
    </source>
</evidence>
<dbReference type="SUPFAM" id="SSF50952">
    <property type="entry name" value="Soluble quinoprotein glucose dehydrogenase"/>
    <property type="match status" value="1"/>
</dbReference>
<dbReference type="Gene3D" id="2.120.10.30">
    <property type="entry name" value="TolB, C-terminal domain"/>
    <property type="match status" value="1"/>
</dbReference>
<evidence type="ECO:0000256" key="2">
    <source>
        <dbReference type="ARBA" id="ARBA00022723"/>
    </source>
</evidence>
<name>A0A5M6DM18_9BACT</name>
<dbReference type="InterPro" id="IPR055557">
    <property type="entry name" value="DUF7133"/>
</dbReference>
<dbReference type="InterPro" id="IPR036909">
    <property type="entry name" value="Cyt_c-like_dom_sf"/>
</dbReference>
<dbReference type="SUPFAM" id="SSF46626">
    <property type="entry name" value="Cytochrome c"/>
    <property type="match status" value="1"/>
</dbReference>
<feature type="domain" description="Cytochrome c" evidence="5">
    <location>
        <begin position="975"/>
        <end position="1112"/>
    </location>
</feature>
<dbReference type="InterPro" id="IPR016024">
    <property type="entry name" value="ARM-type_fold"/>
</dbReference>